<dbReference type="GO" id="GO:0030163">
    <property type="term" value="P:protein catabolic process"/>
    <property type="evidence" value="ECO:0007669"/>
    <property type="project" value="InterPro"/>
</dbReference>
<dbReference type="Pfam" id="PF05362">
    <property type="entry name" value="Lon_C"/>
    <property type="match status" value="1"/>
</dbReference>
<dbReference type="GO" id="GO:0004252">
    <property type="term" value="F:serine-type endopeptidase activity"/>
    <property type="evidence" value="ECO:0007669"/>
    <property type="project" value="UniProtKB-UniRule"/>
</dbReference>
<dbReference type="InterPro" id="IPR027417">
    <property type="entry name" value="P-loop_NTPase"/>
</dbReference>
<dbReference type="Pfam" id="PF13654">
    <property type="entry name" value="AAA_32"/>
    <property type="match status" value="1"/>
</dbReference>
<feature type="compositionally biased region" description="Acidic residues" evidence="4">
    <location>
        <begin position="815"/>
        <end position="824"/>
    </location>
</feature>
<evidence type="ECO:0000256" key="1">
    <source>
        <dbReference type="ARBA" id="ARBA00022670"/>
    </source>
</evidence>
<feature type="coiled-coil region" evidence="3">
    <location>
        <begin position="202"/>
        <end position="251"/>
    </location>
</feature>
<gene>
    <name evidence="6" type="ORF">Apau_1519</name>
</gene>
<dbReference type="AlphaFoldDB" id="E3D132"/>
<accession>E3D132</accession>
<evidence type="ECO:0000313" key="6">
    <source>
        <dbReference type="EMBL" id="EFQ23938.1"/>
    </source>
</evidence>
<comment type="catalytic activity">
    <reaction evidence="2">
        <text>Hydrolysis of proteins in presence of ATP.</text>
        <dbReference type="EC" id="3.4.21.53"/>
    </reaction>
</comment>
<dbReference type="InterPro" id="IPR014721">
    <property type="entry name" value="Ribsml_uS5_D2-typ_fold_subgr"/>
</dbReference>
<dbReference type="GO" id="GO:0005524">
    <property type="term" value="F:ATP binding"/>
    <property type="evidence" value="ECO:0007669"/>
    <property type="project" value="InterPro"/>
</dbReference>
<dbReference type="EC" id="3.4.21.53" evidence="2"/>
<dbReference type="Pfam" id="PF20437">
    <property type="entry name" value="LonC_helical"/>
    <property type="match status" value="1"/>
</dbReference>
<feature type="active site" evidence="2">
    <location>
        <position position="657"/>
    </location>
</feature>
<evidence type="ECO:0000256" key="2">
    <source>
        <dbReference type="PROSITE-ProRule" id="PRU01122"/>
    </source>
</evidence>
<dbReference type="InterPro" id="IPR046843">
    <property type="entry name" value="LonB_AAA-LID"/>
</dbReference>
<dbReference type="Gene3D" id="3.30.230.10">
    <property type="match status" value="1"/>
</dbReference>
<dbReference type="STRING" id="584708.Apau_1519"/>
<keyword evidence="7" id="KW-1185">Reference proteome</keyword>
<dbReference type="PRINTS" id="PR00830">
    <property type="entry name" value="ENDOLAPTASE"/>
</dbReference>
<evidence type="ECO:0000256" key="4">
    <source>
        <dbReference type="SAM" id="MobiDB-lite"/>
    </source>
</evidence>
<dbReference type="InterPro" id="IPR020568">
    <property type="entry name" value="Ribosomal_Su5_D2-typ_SF"/>
</dbReference>
<sequence length="830" mass="93274">MTLQDSRRLPVEALRRRTDSEALGFSNTDELGCLKGLIGQERAVKAVSFGLSVNSKGYNLFVVGNPGSGRTTYTLEELNNRAREMTAPDDWVYVYNFDDPQEPLALNLPAGQGKDLAKAMEEAVEDLKLTLSKAFDNSQYEDNKAQLVKEFQEQVNRFMEELRTWAGEQGFAIKRTPQGFVNLPLLKETGEDGETLQREMQQEEFEKLEEAEQQRLQKISEEISQRTLETLRQIRDLEKTLKEKIKALEGEICRNAIQPLLGEMKERFGEQEKVARWIVVLGEDIIDNFNLFIASARDDNAEVDFSRYIINVFVTNDPAQGAPVVRETNPTYYNLVGKVEYESRQGYLYTDFRRIVPGAIHRANGGFLVLEAEELLRQFMSWDALKRVLRTEELAIENLGEQLGFVPVSSLRPAPIPINMKVVVVGTHWLYYLLNIYDPEFQKIFKVKADFDADMPRNSETEKLLACFAASFVKKEGGLPFERDGVAEVIEWSSRLADHQDRMSTQFNRLAEVLVEATAWARMERASVVTRQHVRKAIEEKRFRSNLLEERIRRAFEEGTIRIDTDGAAVGQINGLTVLDMVDHTFGHPVRITANVFMGQEGVVNIEREVKMTGPIHNKGLLILQSYLGRRYAQDMPLAVSARIAFEQTYSGIEGDSASSTELYCLLSALADLPLRQDIAVTGSVDQFGNIQPIGGVNEKVEGFFRYCLVRGLTGNQGVLIPKQNVQNLMLHHEVLEAVEAGRFHLWAVESIDEGIEILTGCPAGELGPEGLYPEGSVHGKVKACLKGWLERSALLKKSLGKLGEAEKSEGAADSAEEDDDDESSVTQDS</sequence>
<keyword evidence="1 2" id="KW-0645">Protease</keyword>
<keyword evidence="2" id="KW-0378">Hydrolase</keyword>
<dbReference type="InterPro" id="IPR008269">
    <property type="entry name" value="Lon_proteolytic"/>
</dbReference>
<organism evidence="6 7">
    <name type="scientific">Aminomonas paucivorans DSM 12260</name>
    <dbReference type="NCBI Taxonomy" id="584708"/>
    <lineage>
        <taxon>Bacteria</taxon>
        <taxon>Thermotogati</taxon>
        <taxon>Synergistota</taxon>
        <taxon>Synergistia</taxon>
        <taxon>Synergistales</taxon>
        <taxon>Synergistaceae</taxon>
        <taxon>Aminomonas</taxon>
    </lineage>
</organism>
<reference evidence="6 7" key="1">
    <citation type="journal article" date="2010" name="Stand. Genomic Sci.">
        <title>Non-contiguous finished genome sequence of Aminomonas paucivorans type strain (GLU-3).</title>
        <authorList>
            <person name="Pitluck S."/>
            <person name="Yasawong M."/>
            <person name="Held B."/>
            <person name="Lapidus A."/>
            <person name="Nolan M."/>
            <person name="Copeland A."/>
            <person name="Lucas S."/>
            <person name="Del Rio T.G."/>
            <person name="Tice H."/>
            <person name="Cheng J.F."/>
            <person name="Chertkov O."/>
            <person name="Goodwin L."/>
            <person name="Tapia R."/>
            <person name="Han C."/>
            <person name="Liolios K."/>
            <person name="Ivanova N."/>
            <person name="Mavromatis K."/>
            <person name="Ovchinnikova G."/>
            <person name="Pati A."/>
            <person name="Chen A."/>
            <person name="Palaniappan K."/>
            <person name="Land M."/>
            <person name="Hauser L."/>
            <person name="Chang Y.J."/>
            <person name="Jeffries C.D."/>
            <person name="Pukall R."/>
            <person name="Spring S."/>
            <person name="Rohde M."/>
            <person name="Sikorski J."/>
            <person name="Goker M."/>
            <person name="Woyke T."/>
            <person name="Bristow J."/>
            <person name="Eisen J.A."/>
            <person name="Markowitz V."/>
            <person name="Hugenholtz P."/>
            <person name="Kyrpides N.C."/>
            <person name="Klenk H.P."/>
        </authorList>
    </citation>
    <scope>NUCLEOTIDE SEQUENCE [LARGE SCALE GENOMIC DNA]</scope>
    <source>
        <strain evidence="6 7">DSM 12260</strain>
    </source>
</reference>
<dbReference type="Gene3D" id="3.40.50.300">
    <property type="entry name" value="P-loop containing nucleotide triphosphate hydrolases"/>
    <property type="match status" value="2"/>
</dbReference>
<dbReference type="PROSITE" id="PS51786">
    <property type="entry name" value="LON_PROTEOLYTIC"/>
    <property type="match status" value="1"/>
</dbReference>
<keyword evidence="3" id="KW-0175">Coiled coil</keyword>
<feature type="active site" evidence="2">
    <location>
        <position position="700"/>
    </location>
</feature>
<dbReference type="SUPFAM" id="SSF52540">
    <property type="entry name" value="P-loop containing nucleoside triphosphate hydrolases"/>
    <property type="match status" value="1"/>
</dbReference>
<evidence type="ECO:0000313" key="7">
    <source>
        <dbReference type="Proteomes" id="UP000005096"/>
    </source>
</evidence>
<protein>
    <recommendedName>
        <fullName evidence="2">endopeptidase La</fullName>
        <ecNumber evidence="2">3.4.21.53</ecNumber>
    </recommendedName>
</protein>
<evidence type="ECO:0000259" key="5">
    <source>
        <dbReference type="PROSITE" id="PS51786"/>
    </source>
</evidence>
<feature type="domain" description="Lon proteolytic" evidence="5">
    <location>
        <begin position="567"/>
        <end position="762"/>
    </location>
</feature>
<dbReference type="SUPFAM" id="SSF54211">
    <property type="entry name" value="Ribosomal protein S5 domain 2-like"/>
    <property type="match status" value="1"/>
</dbReference>
<dbReference type="Gene3D" id="1.10.8.60">
    <property type="match status" value="1"/>
</dbReference>
<dbReference type="HOGENOM" id="CLU_014785_0_1_0"/>
<dbReference type="InterPro" id="IPR041699">
    <property type="entry name" value="AAA_32"/>
</dbReference>
<proteinExistence type="inferred from homology"/>
<dbReference type="RefSeq" id="WP_006301143.1">
    <property type="nucleotide sequence ID" value="NZ_CM001022.1"/>
</dbReference>
<dbReference type="PaxDb" id="584708-Apau_1519"/>
<dbReference type="PANTHER" id="PTHR10046">
    <property type="entry name" value="ATP DEPENDENT LON PROTEASE FAMILY MEMBER"/>
    <property type="match status" value="1"/>
</dbReference>
<name>E3D132_9BACT</name>
<dbReference type="InterPro" id="IPR027065">
    <property type="entry name" value="Lon_Prtase"/>
</dbReference>
<dbReference type="eggNOG" id="COG1067">
    <property type="taxonomic scope" value="Bacteria"/>
</dbReference>
<comment type="similarity">
    <text evidence="2">Belongs to the peptidase S16 family.</text>
</comment>
<evidence type="ECO:0000256" key="3">
    <source>
        <dbReference type="SAM" id="Coils"/>
    </source>
</evidence>
<dbReference type="Pfam" id="PF20436">
    <property type="entry name" value="LonB_AAA-LID"/>
    <property type="match status" value="1"/>
</dbReference>
<feature type="coiled-coil region" evidence="3">
    <location>
        <begin position="117"/>
        <end position="168"/>
    </location>
</feature>
<feature type="region of interest" description="Disordered" evidence="4">
    <location>
        <begin position="803"/>
        <end position="830"/>
    </location>
</feature>
<dbReference type="GO" id="GO:0004176">
    <property type="term" value="F:ATP-dependent peptidase activity"/>
    <property type="evidence" value="ECO:0007669"/>
    <property type="project" value="UniProtKB-UniRule"/>
</dbReference>
<dbReference type="Proteomes" id="UP000005096">
    <property type="component" value="Chromosome"/>
</dbReference>
<dbReference type="EMBL" id="CM001022">
    <property type="protein sequence ID" value="EFQ23938.1"/>
    <property type="molecule type" value="Genomic_DNA"/>
</dbReference>
<dbReference type="InterPro" id="IPR046844">
    <property type="entry name" value="Lon-like_helical"/>
</dbReference>
<dbReference type="GO" id="GO:0006508">
    <property type="term" value="P:proteolysis"/>
    <property type="evidence" value="ECO:0007669"/>
    <property type="project" value="UniProtKB-KW"/>
</dbReference>
<keyword evidence="2" id="KW-0720">Serine protease</keyword>